<keyword evidence="1" id="KW-0547">Nucleotide-binding</keyword>
<gene>
    <name evidence="6" type="ORF">TeGR_g2789</name>
</gene>
<dbReference type="Proteomes" id="UP001165060">
    <property type="component" value="Unassembled WGS sequence"/>
</dbReference>
<comment type="caution">
    <text evidence="6">The sequence shown here is derived from an EMBL/GenBank/DDBJ whole genome shotgun (WGS) entry which is preliminary data.</text>
</comment>
<dbReference type="Gene3D" id="3.40.50.300">
    <property type="entry name" value="P-loop containing nucleotide triphosphate hydrolases"/>
    <property type="match status" value="1"/>
</dbReference>
<dbReference type="EMBL" id="BRYB01002052">
    <property type="protein sequence ID" value="GMI38825.1"/>
    <property type="molecule type" value="Genomic_DNA"/>
</dbReference>
<evidence type="ECO:0000313" key="7">
    <source>
        <dbReference type="Proteomes" id="UP001165060"/>
    </source>
</evidence>
<sequence length="91" mass="9520">GGKDEEFRGRTLRILVAAAGAASRGVDCADCHTCYFLDLPGTGDDYVHRGGRAGRGGREGRIVSIVGGEKELFALEKLGREVGVDIVKAGS</sequence>
<dbReference type="PANTHER" id="PTHR47963">
    <property type="entry name" value="DEAD-BOX ATP-DEPENDENT RNA HELICASE 47, MITOCHONDRIAL"/>
    <property type="match status" value="1"/>
</dbReference>
<evidence type="ECO:0000256" key="2">
    <source>
        <dbReference type="ARBA" id="ARBA00022801"/>
    </source>
</evidence>
<keyword evidence="7" id="KW-1185">Reference proteome</keyword>
<evidence type="ECO:0000256" key="3">
    <source>
        <dbReference type="ARBA" id="ARBA00022806"/>
    </source>
</evidence>
<dbReference type="InterPro" id="IPR050547">
    <property type="entry name" value="DEAD_box_RNA_helicases"/>
</dbReference>
<keyword evidence="3" id="KW-0347">Helicase</keyword>
<keyword evidence="2" id="KW-0378">Hydrolase</keyword>
<feature type="domain" description="Helicase C-terminal" evidence="5">
    <location>
        <begin position="5"/>
        <end position="57"/>
    </location>
</feature>
<organism evidence="6 7">
    <name type="scientific">Tetraparma gracilis</name>
    <dbReference type="NCBI Taxonomy" id="2962635"/>
    <lineage>
        <taxon>Eukaryota</taxon>
        <taxon>Sar</taxon>
        <taxon>Stramenopiles</taxon>
        <taxon>Ochrophyta</taxon>
        <taxon>Bolidophyceae</taxon>
        <taxon>Parmales</taxon>
        <taxon>Triparmaceae</taxon>
        <taxon>Tetraparma</taxon>
    </lineage>
</organism>
<feature type="non-terminal residue" evidence="6">
    <location>
        <position position="1"/>
    </location>
</feature>
<keyword evidence="4" id="KW-0067">ATP-binding</keyword>
<dbReference type="Pfam" id="PF00271">
    <property type="entry name" value="Helicase_C"/>
    <property type="match status" value="1"/>
</dbReference>
<evidence type="ECO:0000313" key="6">
    <source>
        <dbReference type="EMBL" id="GMI38825.1"/>
    </source>
</evidence>
<proteinExistence type="predicted"/>
<dbReference type="SUPFAM" id="SSF52540">
    <property type="entry name" value="P-loop containing nucleoside triphosphate hydrolases"/>
    <property type="match status" value="1"/>
</dbReference>
<dbReference type="InterPro" id="IPR027417">
    <property type="entry name" value="P-loop_NTPase"/>
</dbReference>
<reference evidence="6 7" key="1">
    <citation type="journal article" date="2023" name="Commun. Biol.">
        <title>Genome analysis of Parmales, the sister group of diatoms, reveals the evolutionary specialization of diatoms from phago-mixotrophs to photoautotrophs.</title>
        <authorList>
            <person name="Ban H."/>
            <person name="Sato S."/>
            <person name="Yoshikawa S."/>
            <person name="Yamada K."/>
            <person name="Nakamura Y."/>
            <person name="Ichinomiya M."/>
            <person name="Sato N."/>
            <person name="Blanc-Mathieu R."/>
            <person name="Endo H."/>
            <person name="Kuwata A."/>
            <person name="Ogata H."/>
        </authorList>
    </citation>
    <scope>NUCLEOTIDE SEQUENCE [LARGE SCALE GENOMIC DNA]</scope>
</reference>
<name>A0ABQ6N257_9STRA</name>
<accession>A0ABQ6N257</accession>
<evidence type="ECO:0000259" key="5">
    <source>
        <dbReference type="Pfam" id="PF00271"/>
    </source>
</evidence>
<protein>
    <recommendedName>
        <fullName evidence="5">Helicase C-terminal domain-containing protein</fullName>
    </recommendedName>
</protein>
<dbReference type="PANTHER" id="PTHR47963:SF3">
    <property type="entry name" value="DEAD-BOX ATP-DEPENDENT RNA HELICASE 47, MITOCHONDRIAL"/>
    <property type="match status" value="1"/>
</dbReference>
<dbReference type="InterPro" id="IPR001650">
    <property type="entry name" value="Helicase_C-like"/>
</dbReference>
<evidence type="ECO:0000256" key="1">
    <source>
        <dbReference type="ARBA" id="ARBA00022741"/>
    </source>
</evidence>
<evidence type="ECO:0000256" key="4">
    <source>
        <dbReference type="ARBA" id="ARBA00022840"/>
    </source>
</evidence>